<dbReference type="AlphaFoldDB" id="A0A6L5YAS8"/>
<dbReference type="Proteomes" id="UP000473699">
    <property type="component" value="Unassembled WGS sequence"/>
</dbReference>
<accession>A0A6L5YAS8</accession>
<keyword evidence="2" id="KW-1185">Reference proteome</keyword>
<proteinExistence type="predicted"/>
<evidence type="ECO:0000313" key="2">
    <source>
        <dbReference type="Proteomes" id="UP000473699"/>
    </source>
</evidence>
<sequence length="100" mass="11868">MARNYTQVEHLSAEIFRRKSSGETNRQIAESYHLSLQQLKGLIKRQNRKGRLIEQGYILRRKGRPLRKDADELTALRNECIELRMRTEVLRNFLSEAGRR</sequence>
<gene>
    <name evidence="1" type="ORF">FYJ74_04950</name>
</gene>
<evidence type="ECO:0000313" key="1">
    <source>
        <dbReference type="EMBL" id="MST55380.1"/>
    </source>
</evidence>
<reference evidence="1 2" key="1">
    <citation type="submission" date="2019-08" db="EMBL/GenBank/DDBJ databases">
        <title>In-depth cultivation of the pig gut microbiome towards novel bacterial diversity and tailored functional studies.</title>
        <authorList>
            <person name="Wylensek D."/>
            <person name="Hitch T.C.A."/>
            <person name="Clavel T."/>
        </authorList>
    </citation>
    <scope>NUCLEOTIDE SEQUENCE [LARGE SCALE GENOMIC DNA]</scope>
    <source>
        <strain evidence="1 2">SM-530-WT-4B</strain>
    </source>
</reference>
<protein>
    <submittedName>
        <fullName evidence="1">Uncharacterized protein</fullName>
    </submittedName>
</protein>
<comment type="caution">
    <text evidence="1">The sequence shown here is derived from an EMBL/GenBank/DDBJ whole genome shotgun (WGS) entry which is preliminary data.</text>
</comment>
<name>A0A6L5YAS8_9BACT</name>
<organism evidence="1 2">
    <name type="scientific">Pyramidobacter porci</name>
    <dbReference type="NCBI Taxonomy" id="2605789"/>
    <lineage>
        <taxon>Bacteria</taxon>
        <taxon>Thermotogati</taxon>
        <taxon>Synergistota</taxon>
        <taxon>Synergistia</taxon>
        <taxon>Synergistales</taxon>
        <taxon>Dethiosulfovibrionaceae</taxon>
        <taxon>Pyramidobacter</taxon>
    </lineage>
</organism>
<dbReference type="RefSeq" id="WP_154528482.1">
    <property type="nucleotide sequence ID" value="NZ_JAXDZJ010000227.1"/>
</dbReference>
<dbReference type="EMBL" id="VUNH01000004">
    <property type="protein sequence ID" value="MST55380.1"/>
    <property type="molecule type" value="Genomic_DNA"/>
</dbReference>